<dbReference type="Pfam" id="PF04602">
    <property type="entry name" value="Arabinose_trans"/>
    <property type="match status" value="1"/>
</dbReference>
<dbReference type="InterPro" id="IPR032731">
    <property type="entry name" value="Arabino_trans_C"/>
</dbReference>
<accession>A0A7T4EFY8</accession>
<feature type="domain" description="Arabinofuranosyltransferase central" evidence="13">
    <location>
        <begin position="186"/>
        <end position="639"/>
    </location>
</feature>
<evidence type="ECO:0000256" key="1">
    <source>
        <dbReference type="ARBA" id="ARBA00003001"/>
    </source>
</evidence>
<keyword evidence="9 12" id="KW-0472">Membrane</keyword>
<feature type="transmembrane region" description="Helical" evidence="12">
    <location>
        <begin position="189"/>
        <end position="210"/>
    </location>
</feature>
<keyword evidence="10" id="KW-0961">Cell wall biogenesis/degradation</keyword>
<feature type="compositionally biased region" description="Low complexity" evidence="11">
    <location>
        <begin position="773"/>
        <end position="794"/>
    </location>
</feature>
<evidence type="ECO:0000256" key="2">
    <source>
        <dbReference type="ARBA" id="ARBA00004651"/>
    </source>
</evidence>
<feature type="transmembrane region" description="Helical" evidence="12">
    <location>
        <begin position="580"/>
        <end position="603"/>
    </location>
</feature>
<dbReference type="OrthoDB" id="3584570at2"/>
<dbReference type="InterPro" id="IPR040920">
    <property type="entry name" value="Arabino_trans_N"/>
</dbReference>
<evidence type="ECO:0000256" key="3">
    <source>
        <dbReference type="ARBA" id="ARBA00008195"/>
    </source>
</evidence>
<dbReference type="GO" id="GO:0052636">
    <property type="term" value="F:arabinosyltransferase activity"/>
    <property type="evidence" value="ECO:0007669"/>
    <property type="project" value="InterPro"/>
</dbReference>
<dbReference type="EMBL" id="CP066007">
    <property type="protein sequence ID" value="QQB46669.1"/>
    <property type="molecule type" value="Genomic_DNA"/>
</dbReference>
<evidence type="ECO:0000259" key="13">
    <source>
        <dbReference type="Pfam" id="PF04602"/>
    </source>
</evidence>
<evidence type="ECO:0000256" key="10">
    <source>
        <dbReference type="ARBA" id="ARBA00023316"/>
    </source>
</evidence>
<protein>
    <submittedName>
        <fullName evidence="16">Arabinosyltransferase domain-containing protein</fullName>
    </submittedName>
</protein>
<evidence type="ECO:0000313" key="16">
    <source>
        <dbReference type="EMBL" id="QQB46669.1"/>
    </source>
</evidence>
<keyword evidence="7 12" id="KW-0812">Transmembrane</keyword>
<comment type="similarity">
    <text evidence="3">Belongs to the emb family.</text>
</comment>
<evidence type="ECO:0000256" key="5">
    <source>
        <dbReference type="ARBA" id="ARBA00022676"/>
    </source>
</evidence>
<feature type="transmembrane region" description="Helical" evidence="12">
    <location>
        <begin position="524"/>
        <end position="544"/>
    </location>
</feature>
<evidence type="ECO:0000256" key="7">
    <source>
        <dbReference type="ARBA" id="ARBA00022692"/>
    </source>
</evidence>
<comment type="subcellular location">
    <subcellularLocation>
        <location evidence="2">Cell membrane</location>
        <topology evidence="2">Multi-pass membrane protein</topology>
    </subcellularLocation>
</comment>
<organism evidence="16 17">
    <name type="scientific">Corynebacterium glucuronolyticum</name>
    <dbReference type="NCBI Taxonomy" id="39791"/>
    <lineage>
        <taxon>Bacteria</taxon>
        <taxon>Bacillati</taxon>
        <taxon>Actinomycetota</taxon>
        <taxon>Actinomycetes</taxon>
        <taxon>Mycobacteriales</taxon>
        <taxon>Corynebacteriaceae</taxon>
        <taxon>Corynebacterium</taxon>
    </lineage>
</organism>
<feature type="transmembrane region" description="Helical" evidence="12">
    <location>
        <begin position="230"/>
        <end position="247"/>
    </location>
</feature>
<evidence type="ECO:0000259" key="14">
    <source>
        <dbReference type="Pfam" id="PF14896"/>
    </source>
</evidence>
<evidence type="ECO:0000256" key="9">
    <source>
        <dbReference type="ARBA" id="ARBA00023136"/>
    </source>
</evidence>
<evidence type="ECO:0000256" key="6">
    <source>
        <dbReference type="ARBA" id="ARBA00022679"/>
    </source>
</evidence>
<dbReference type="InterPro" id="IPR027451">
    <property type="entry name" value="EmbABC_dom1"/>
</dbReference>
<keyword evidence="8 12" id="KW-1133">Transmembrane helix</keyword>
<feature type="transmembrane region" description="Helical" evidence="12">
    <location>
        <begin position="390"/>
        <end position="417"/>
    </location>
</feature>
<dbReference type="GO" id="GO:0005886">
    <property type="term" value="C:plasma membrane"/>
    <property type="evidence" value="ECO:0007669"/>
    <property type="project" value="UniProtKB-SubCell"/>
</dbReference>
<dbReference type="AlphaFoldDB" id="A0A7T4EFY8"/>
<feature type="transmembrane region" description="Helical" evidence="12">
    <location>
        <begin position="550"/>
        <end position="573"/>
    </location>
</feature>
<keyword evidence="5" id="KW-0328">Glycosyltransferase</keyword>
<proteinExistence type="inferred from homology"/>
<evidence type="ECO:0000313" key="17">
    <source>
        <dbReference type="Proteomes" id="UP000596145"/>
    </source>
</evidence>
<evidence type="ECO:0000256" key="11">
    <source>
        <dbReference type="SAM" id="MobiDB-lite"/>
    </source>
</evidence>
<keyword evidence="6 16" id="KW-0808">Transferase</keyword>
<dbReference type="GeneID" id="92758993"/>
<dbReference type="InterPro" id="IPR007680">
    <property type="entry name" value="Arabino_trans_central"/>
</dbReference>
<evidence type="ECO:0000256" key="12">
    <source>
        <dbReference type="SAM" id="Phobius"/>
    </source>
</evidence>
<sequence length="1075" mass="116326">MLTLDKIKKLAIASGIVGFLLFILTPFLPVNQTQSTVHWPQGDLQSITAPLMSYAPEKLEATIPVDAFDELHDGQNLLLGTLPQDSKDATQRGLFIRLGENGLDAVVKDKVIFALSREDVDKLQPTDELKLVSDAEGTTITLGSHEGSTDEDTRPQVTGLYTELNREANVPGLSADITINSRFTSSPSLIKYLAMWGGIACLLLSLFSLWKFDQLAGNHQPEYTPRWKTITPLDGIVGAILLFWYFIGANTSDDGFILTMARQSHAADYMANYYRWFGVPESPFGAPYYDLLGLMTYVSTSSIWVRLPQLMAAVLTWLLLSREVLPRLGQKIADRRVAHWTAAFVFLSFWLPYNNGIRPEPIIAALSLLTWVLVEKCFATNRLLYGASAVIVATIALGAGPTGLMAVGALLAGIPAFIRMLHRRRDLGVIAQLVPFLPAGFAILMAVFGDQTLRTVTEAVHVRSAKGPSLPWYLEWVRYETLMGNNVDGSFTRRFAVLLMFAAVALVIASTLRHGGVVGAAKAPTFRLVMMFALTLFAFCFTPTKWSHHFGVFAGLGAALAALAAIVCSQIALRSVRNRLLVIGGFLFLLAFCLAGQNAWWYISSFGVPWFDKSIQFKGIESSTVMLVIALLVLLAGVISGFLDEVREVRGDGARKDRRLAKFDGLFAAPIAVLSALVVVFSCLSLGKGFVSQYPAYSVGLGNLRALTGNSCNLAQDALLETDTNDAFLTPIEGTLAESLDDGDGVGFGPNNIPETIVGGGVDTSARSAGTVAGASDAEADTASGDSAGSSTSTQGAREEQGANGSNIRLPFGIDYTKVPVVGSHRYGAQFGSRVQTQWYELPETENPLLVISAAGKIAHHDINGVKQPGQKLLVEYGKRNGGSVEKLGSVEPMDIGPAPQWRNLRVPLDSLPAEADAVRITAVDTNLSGEEWVAFTPPRVPTLAPLNDVIGSEKPGLLDWAVALQFPCQRSFDHYAGVAEVPEYRISPDHPGKVTLSPFQDYNGGGVMGIAEAANKGREIPGYLKDDWQRDWGSIEEYSLRTNSRGEEPKPAAVDTEVITRSGLWYPGPMATDE</sequence>
<feature type="transmembrane region" description="Helical" evidence="12">
    <location>
        <begin position="623"/>
        <end position="643"/>
    </location>
</feature>
<feature type="transmembrane region" description="Helical" evidence="12">
    <location>
        <begin position="495"/>
        <end position="512"/>
    </location>
</feature>
<feature type="transmembrane region" description="Helical" evidence="12">
    <location>
        <begin position="12"/>
        <end position="30"/>
    </location>
</feature>
<evidence type="ECO:0000256" key="8">
    <source>
        <dbReference type="ARBA" id="ARBA00022989"/>
    </source>
</evidence>
<dbReference type="Proteomes" id="UP000596145">
    <property type="component" value="Chromosome"/>
</dbReference>
<reference evidence="16 17" key="1">
    <citation type="submission" date="2020-12" db="EMBL/GenBank/DDBJ databases">
        <title>FDA dAtabase for Regulatory Grade micrObial Sequences (FDA-ARGOS): Supporting development and validation of Infectious Disease Dx tests.</title>
        <authorList>
            <person name="Sproer C."/>
            <person name="Gronow S."/>
            <person name="Severitt S."/>
            <person name="Schroder I."/>
            <person name="Tallon L."/>
            <person name="Sadzewicz L."/>
            <person name="Zhao X."/>
            <person name="Boylan J."/>
            <person name="Ott S."/>
            <person name="Bowen H."/>
            <person name="Vavikolanu K."/>
            <person name="Mehta A."/>
            <person name="Aluvathingal J."/>
            <person name="Nadendla S."/>
            <person name="Lowell S."/>
            <person name="Myers T."/>
            <person name="Yan Y."/>
            <person name="Sichtig H."/>
        </authorList>
    </citation>
    <scope>NUCLEOTIDE SEQUENCE [LARGE SCALE GENOMIC DNA]</scope>
    <source>
        <strain evidence="16 17">FDAARGOS_1053</strain>
    </source>
</reference>
<dbReference type="GO" id="GO:0071766">
    <property type="term" value="P:Actinobacterium-type cell wall biogenesis"/>
    <property type="evidence" value="ECO:0007669"/>
    <property type="project" value="InterPro"/>
</dbReference>
<feature type="domain" description="Arabinosyltransferase C-terminal" evidence="14">
    <location>
        <begin position="684"/>
        <end position="1071"/>
    </location>
</feature>
<dbReference type="InterPro" id="IPR042486">
    <property type="entry name" value="Arabino_trans_C_2"/>
</dbReference>
<dbReference type="Pfam" id="PF17689">
    <property type="entry name" value="Arabino_trans_N"/>
    <property type="match status" value="1"/>
</dbReference>
<dbReference type="Gene3D" id="2.60.120.610">
    <property type="entry name" value="arabinofuranosyltransferase like domain"/>
    <property type="match status" value="1"/>
</dbReference>
<evidence type="ECO:0000259" key="15">
    <source>
        <dbReference type="Pfam" id="PF17689"/>
    </source>
</evidence>
<feature type="transmembrane region" description="Helical" evidence="12">
    <location>
        <begin position="663"/>
        <end position="687"/>
    </location>
</feature>
<keyword evidence="4" id="KW-1003">Cell membrane</keyword>
<feature type="domain" description="Arabinosyltransferas concanavalin like" evidence="15">
    <location>
        <begin position="31"/>
        <end position="182"/>
    </location>
</feature>
<comment type="function">
    <text evidence="1">Arabinosyl transferase responsible for the polymerization of arabinose into the arabinan of arabinogalactan.</text>
</comment>
<name>A0A7T4EFY8_9CORY</name>
<evidence type="ECO:0000256" key="4">
    <source>
        <dbReference type="ARBA" id="ARBA00022475"/>
    </source>
</evidence>
<dbReference type="Pfam" id="PF14896">
    <property type="entry name" value="Arabino_trans_C"/>
    <property type="match status" value="1"/>
</dbReference>
<dbReference type="Gene3D" id="2.60.120.940">
    <property type="entry name" value="EmbC, C-terminal domain, subdomain 2"/>
    <property type="match status" value="1"/>
</dbReference>
<feature type="region of interest" description="Disordered" evidence="11">
    <location>
        <begin position="768"/>
        <end position="809"/>
    </location>
</feature>
<feature type="transmembrane region" description="Helical" evidence="12">
    <location>
        <begin position="429"/>
        <end position="448"/>
    </location>
</feature>
<gene>
    <name evidence="16" type="ORF">I6I10_01615</name>
</gene>
<dbReference type="RefSeq" id="WP_070740656.1">
    <property type="nucleotide sequence ID" value="NZ_CP066007.1"/>
</dbReference>
<dbReference type="GO" id="GO:0071555">
    <property type="term" value="P:cell wall organization"/>
    <property type="evidence" value="ECO:0007669"/>
    <property type="project" value="UniProtKB-KW"/>
</dbReference>
<feature type="transmembrane region" description="Helical" evidence="12">
    <location>
        <begin position="337"/>
        <end position="353"/>
    </location>
</feature>